<evidence type="ECO:0000256" key="2">
    <source>
        <dbReference type="ARBA" id="ARBA00009805"/>
    </source>
</evidence>
<dbReference type="InterPro" id="IPR018267">
    <property type="entry name" value="Ribosomal_eL37_CS"/>
</dbReference>
<feature type="zinc finger region" description="C4-type" evidence="11">
    <location>
        <begin position="19"/>
        <end position="37"/>
    </location>
</feature>
<keyword evidence="9 11" id="KW-0687">Ribonucleoprotein</keyword>
<keyword evidence="3 11" id="KW-0479">Metal-binding</keyword>
<dbReference type="PANTHER" id="PTHR10768:SF0">
    <property type="entry name" value="RIBOSOMAL PROTEIN L37"/>
    <property type="match status" value="1"/>
</dbReference>
<evidence type="ECO:0000313" key="13">
    <source>
        <dbReference type="EMBL" id="QNO52961.1"/>
    </source>
</evidence>
<dbReference type="EMBL" id="MT631526">
    <property type="protein sequence ID" value="QNO52961.1"/>
    <property type="molecule type" value="Genomic_DNA"/>
</dbReference>
<evidence type="ECO:0000256" key="4">
    <source>
        <dbReference type="ARBA" id="ARBA00022730"/>
    </source>
</evidence>
<dbReference type="GO" id="GO:0019843">
    <property type="term" value="F:rRNA binding"/>
    <property type="evidence" value="ECO:0007669"/>
    <property type="project" value="UniProtKB-KW"/>
</dbReference>
<dbReference type="GO" id="GO:0022625">
    <property type="term" value="C:cytosolic large ribosomal subunit"/>
    <property type="evidence" value="ECO:0007669"/>
    <property type="project" value="TreeGrafter"/>
</dbReference>
<keyword evidence="4 11" id="KW-0699">rRNA-binding</keyword>
<evidence type="ECO:0000256" key="1">
    <source>
        <dbReference type="ARBA" id="ARBA00003058"/>
    </source>
</evidence>
<dbReference type="AlphaFoldDB" id="A0A7G9YY77"/>
<evidence type="ECO:0000256" key="5">
    <source>
        <dbReference type="ARBA" id="ARBA00022771"/>
    </source>
</evidence>
<evidence type="ECO:0000256" key="6">
    <source>
        <dbReference type="ARBA" id="ARBA00022833"/>
    </source>
</evidence>
<evidence type="ECO:0000256" key="10">
    <source>
        <dbReference type="ARBA" id="ARBA00035225"/>
    </source>
</evidence>
<dbReference type="FunFam" id="2.20.25.30:FF:000003">
    <property type="entry name" value="50S ribosomal protein L37e"/>
    <property type="match status" value="1"/>
</dbReference>
<gene>
    <name evidence="11" type="primary">rpl37e</name>
    <name evidence="13" type="ORF">IEHOEKMD_00033</name>
</gene>
<dbReference type="HAMAP" id="MF_00547">
    <property type="entry name" value="Ribosomal_eL37"/>
    <property type="match status" value="1"/>
</dbReference>
<dbReference type="PROSITE" id="PS01077">
    <property type="entry name" value="RIBOSOMAL_L37E"/>
    <property type="match status" value="1"/>
</dbReference>
<dbReference type="Gene3D" id="2.20.25.30">
    <property type="match status" value="1"/>
</dbReference>
<evidence type="ECO:0000256" key="7">
    <source>
        <dbReference type="ARBA" id="ARBA00022884"/>
    </source>
</evidence>
<comment type="function">
    <text evidence="12">Component of the large ribosomal subunit. The ribosome is a large ribonucleoprotein complex responsible for the synthesis of proteins in the cell.</text>
</comment>
<keyword evidence="7 11" id="KW-0694">RNA-binding</keyword>
<accession>A0A7G9YY77</accession>
<proteinExistence type="inferred from homology"/>
<dbReference type="PANTHER" id="PTHR10768">
    <property type="entry name" value="60S RIBOSOMAL PROTEIN L37"/>
    <property type="match status" value="1"/>
</dbReference>
<dbReference type="NCBIfam" id="NF003214">
    <property type="entry name" value="PRK04179.1"/>
    <property type="match status" value="1"/>
</dbReference>
<dbReference type="InterPro" id="IPR011332">
    <property type="entry name" value="Ribosomal_zn-bd"/>
</dbReference>
<feature type="binding site" evidence="11">
    <location>
        <position position="37"/>
    </location>
    <ligand>
        <name>Zn(2+)</name>
        <dbReference type="ChEBI" id="CHEBI:29105"/>
    </ligand>
</feature>
<dbReference type="Pfam" id="PF01907">
    <property type="entry name" value="Ribosomal_L37e"/>
    <property type="match status" value="1"/>
</dbReference>
<comment type="function">
    <text evidence="1 11">Binds to the 23S rRNA.</text>
</comment>
<sequence>MVKGTASFGKRQKRSHVICRRCGSRSFSLHAKYCVACGFGRSKKMRKVYGWKKKKP</sequence>
<dbReference type="GO" id="GO:0008270">
    <property type="term" value="F:zinc ion binding"/>
    <property type="evidence" value="ECO:0007669"/>
    <property type="project" value="UniProtKB-UniRule"/>
</dbReference>
<comment type="similarity">
    <text evidence="2 11 12">Belongs to the eukaryotic ribosomal protein eL37 family.</text>
</comment>
<evidence type="ECO:0000256" key="12">
    <source>
        <dbReference type="RuleBase" id="RU000576"/>
    </source>
</evidence>
<protein>
    <recommendedName>
        <fullName evidence="10 11">Large ribosomal subunit protein eL37</fullName>
    </recommendedName>
</protein>
<feature type="binding site" evidence="11">
    <location>
        <position position="22"/>
    </location>
    <ligand>
        <name>Zn(2+)</name>
        <dbReference type="ChEBI" id="CHEBI:29105"/>
    </ligand>
</feature>
<reference evidence="13" key="1">
    <citation type="submission" date="2020-06" db="EMBL/GenBank/DDBJ databases">
        <title>Unique genomic features of the anaerobic methanotrophic archaea.</title>
        <authorList>
            <person name="Chadwick G.L."/>
            <person name="Skennerton C.T."/>
            <person name="Laso-Perez R."/>
            <person name="Leu A.O."/>
            <person name="Speth D.R."/>
            <person name="Yu H."/>
            <person name="Morgan-Lang C."/>
            <person name="Hatzenpichler R."/>
            <person name="Goudeau D."/>
            <person name="Malmstrom R."/>
            <person name="Brazelton W.J."/>
            <person name="Woyke T."/>
            <person name="Hallam S.J."/>
            <person name="Tyson G.W."/>
            <person name="Wegener G."/>
            <person name="Boetius A."/>
            <person name="Orphan V."/>
        </authorList>
    </citation>
    <scope>NUCLEOTIDE SEQUENCE</scope>
</reference>
<dbReference type="GO" id="GO:0003735">
    <property type="term" value="F:structural constituent of ribosome"/>
    <property type="evidence" value="ECO:0007669"/>
    <property type="project" value="InterPro"/>
</dbReference>
<evidence type="ECO:0000256" key="8">
    <source>
        <dbReference type="ARBA" id="ARBA00022980"/>
    </source>
</evidence>
<organism evidence="13">
    <name type="scientific">Candidatus Methanophagaceae archaeon ANME-1 ERB6</name>
    <dbReference type="NCBI Taxonomy" id="2759912"/>
    <lineage>
        <taxon>Archaea</taxon>
        <taxon>Methanobacteriati</taxon>
        <taxon>Methanobacteriota</taxon>
        <taxon>Stenosarchaea group</taxon>
        <taxon>Methanomicrobia</taxon>
        <taxon>Candidatus Methanophagales</taxon>
        <taxon>Candidatus Methanophagaceae</taxon>
    </lineage>
</organism>
<keyword evidence="6 11" id="KW-0862">Zinc</keyword>
<name>A0A7G9YY77_9EURY</name>
<dbReference type="SUPFAM" id="SSF57829">
    <property type="entry name" value="Zn-binding ribosomal proteins"/>
    <property type="match status" value="1"/>
</dbReference>
<evidence type="ECO:0000256" key="9">
    <source>
        <dbReference type="ARBA" id="ARBA00023274"/>
    </source>
</evidence>
<feature type="binding site" evidence="11">
    <location>
        <position position="34"/>
    </location>
    <ligand>
        <name>Zn(2+)</name>
        <dbReference type="ChEBI" id="CHEBI:29105"/>
    </ligand>
</feature>
<keyword evidence="5 11" id="KW-0863">Zinc-finger</keyword>
<comment type="cofactor">
    <cofactor evidence="11">
        <name>Zn(2+)</name>
        <dbReference type="ChEBI" id="CHEBI:29105"/>
    </cofactor>
    <text evidence="11">Binds 1 zinc ion per subunit.</text>
</comment>
<evidence type="ECO:0000256" key="3">
    <source>
        <dbReference type="ARBA" id="ARBA00022723"/>
    </source>
</evidence>
<dbReference type="GO" id="GO:0006412">
    <property type="term" value="P:translation"/>
    <property type="evidence" value="ECO:0007669"/>
    <property type="project" value="UniProtKB-UniRule"/>
</dbReference>
<evidence type="ECO:0000256" key="11">
    <source>
        <dbReference type="HAMAP-Rule" id="MF_00547"/>
    </source>
</evidence>
<dbReference type="InterPro" id="IPR001569">
    <property type="entry name" value="Ribosomal_eL37"/>
</dbReference>
<dbReference type="InterPro" id="IPR011331">
    <property type="entry name" value="Ribosomal_eL37/eL43"/>
</dbReference>
<keyword evidence="8 11" id="KW-0689">Ribosomal protein</keyword>
<feature type="binding site" evidence="11">
    <location>
        <position position="19"/>
    </location>
    <ligand>
        <name>Zn(2+)</name>
        <dbReference type="ChEBI" id="CHEBI:29105"/>
    </ligand>
</feature>